<feature type="compositionally biased region" description="Acidic residues" evidence="1">
    <location>
        <begin position="104"/>
        <end position="113"/>
    </location>
</feature>
<sequence>MDIYRVELVDSGISKKEEKASVSGFCGGKWALICRLITRAGEHLRECYCTCDRTRFLDLQTVWVPSISKKKSLQSRADLRRRRWRRRSNTTRTYELAKANAAEESMDAEEETAEDRQRRKDEADVLPAKMRRRRRRRRSGVDMKEVEAKITIR</sequence>
<feature type="region of interest" description="Disordered" evidence="1">
    <location>
        <begin position="90"/>
        <end position="153"/>
    </location>
</feature>
<evidence type="ECO:0000313" key="3">
    <source>
        <dbReference type="Proteomes" id="UP000243459"/>
    </source>
</evidence>
<accession>A0A5P1FN96</accession>
<dbReference type="Gramene" id="ONK79785">
    <property type="protein sequence ID" value="ONK79785"/>
    <property type="gene ID" value="A4U43_C01F10050"/>
</dbReference>
<evidence type="ECO:0000256" key="1">
    <source>
        <dbReference type="SAM" id="MobiDB-lite"/>
    </source>
</evidence>
<evidence type="ECO:0000313" key="2">
    <source>
        <dbReference type="EMBL" id="ONK79785.1"/>
    </source>
</evidence>
<feature type="compositionally biased region" description="Basic residues" evidence="1">
    <location>
        <begin position="129"/>
        <end position="138"/>
    </location>
</feature>
<dbReference type="AlphaFoldDB" id="A0A5P1FN96"/>
<name>A0A5P1FN96_ASPOF</name>
<protein>
    <submittedName>
        <fullName evidence="2">Uncharacterized protein</fullName>
    </submittedName>
</protein>
<gene>
    <name evidence="2" type="ORF">A4U43_C01F10050</name>
</gene>
<dbReference type="Proteomes" id="UP000243459">
    <property type="component" value="Chromosome 1"/>
</dbReference>
<keyword evidence="3" id="KW-1185">Reference proteome</keyword>
<feature type="compositionally biased region" description="Basic and acidic residues" evidence="1">
    <location>
        <begin position="114"/>
        <end position="123"/>
    </location>
</feature>
<feature type="compositionally biased region" description="Basic and acidic residues" evidence="1">
    <location>
        <begin position="139"/>
        <end position="153"/>
    </location>
</feature>
<reference evidence="3" key="1">
    <citation type="journal article" date="2017" name="Nat. Commun.">
        <title>The asparagus genome sheds light on the origin and evolution of a young Y chromosome.</title>
        <authorList>
            <person name="Harkess A."/>
            <person name="Zhou J."/>
            <person name="Xu C."/>
            <person name="Bowers J.E."/>
            <person name="Van der Hulst R."/>
            <person name="Ayyampalayam S."/>
            <person name="Mercati F."/>
            <person name="Riccardi P."/>
            <person name="McKain M.R."/>
            <person name="Kakrana A."/>
            <person name="Tang H."/>
            <person name="Ray J."/>
            <person name="Groenendijk J."/>
            <person name="Arikit S."/>
            <person name="Mathioni S.M."/>
            <person name="Nakano M."/>
            <person name="Shan H."/>
            <person name="Telgmann-Rauber A."/>
            <person name="Kanno A."/>
            <person name="Yue Z."/>
            <person name="Chen H."/>
            <person name="Li W."/>
            <person name="Chen Y."/>
            <person name="Xu X."/>
            <person name="Zhang Y."/>
            <person name="Luo S."/>
            <person name="Chen H."/>
            <person name="Gao J."/>
            <person name="Mao Z."/>
            <person name="Pires J.C."/>
            <person name="Luo M."/>
            <person name="Kudrna D."/>
            <person name="Wing R.A."/>
            <person name="Meyers B.C."/>
            <person name="Yi K."/>
            <person name="Kong H."/>
            <person name="Lavrijsen P."/>
            <person name="Sunseri F."/>
            <person name="Falavigna A."/>
            <person name="Ye Y."/>
            <person name="Leebens-Mack J.H."/>
            <person name="Chen G."/>
        </authorList>
    </citation>
    <scope>NUCLEOTIDE SEQUENCE [LARGE SCALE GENOMIC DNA]</scope>
    <source>
        <strain evidence="3">cv. DH0086</strain>
    </source>
</reference>
<organism evidence="2 3">
    <name type="scientific">Asparagus officinalis</name>
    <name type="common">Garden asparagus</name>
    <dbReference type="NCBI Taxonomy" id="4686"/>
    <lineage>
        <taxon>Eukaryota</taxon>
        <taxon>Viridiplantae</taxon>
        <taxon>Streptophyta</taxon>
        <taxon>Embryophyta</taxon>
        <taxon>Tracheophyta</taxon>
        <taxon>Spermatophyta</taxon>
        <taxon>Magnoliopsida</taxon>
        <taxon>Liliopsida</taxon>
        <taxon>Asparagales</taxon>
        <taxon>Asparagaceae</taxon>
        <taxon>Asparagoideae</taxon>
        <taxon>Asparagus</taxon>
    </lineage>
</organism>
<proteinExistence type="predicted"/>
<dbReference type="EMBL" id="CM007381">
    <property type="protein sequence ID" value="ONK79785.1"/>
    <property type="molecule type" value="Genomic_DNA"/>
</dbReference>